<proteinExistence type="predicted"/>
<protein>
    <recommendedName>
        <fullName evidence="3">Polyhydroxyalkanoic acid synthase</fullName>
    </recommendedName>
</protein>
<dbReference type="InterPro" id="IPR013433">
    <property type="entry name" value="PHA_gran_rgn"/>
</dbReference>
<dbReference type="Proteomes" id="UP000318681">
    <property type="component" value="Unassembled WGS sequence"/>
</dbReference>
<dbReference type="EMBL" id="VNIM01000006">
    <property type="protein sequence ID" value="TVV76854.1"/>
    <property type="molecule type" value="Genomic_DNA"/>
</dbReference>
<evidence type="ECO:0000313" key="1">
    <source>
        <dbReference type="EMBL" id="TVV76854.1"/>
    </source>
</evidence>
<dbReference type="OrthoDB" id="8853368at2"/>
<dbReference type="RefSeq" id="WP_145147990.1">
    <property type="nucleotide sequence ID" value="NZ_VNIM01000006.1"/>
</dbReference>
<accession>A0A558RBV3</accession>
<organism evidence="1 2">
    <name type="scientific">Alterirhizorhabdus solaris</name>
    <dbReference type="NCBI Taxonomy" id="2529389"/>
    <lineage>
        <taxon>Bacteria</taxon>
        <taxon>Pseudomonadati</taxon>
        <taxon>Pseudomonadota</taxon>
        <taxon>Alphaproteobacteria</taxon>
        <taxon>Sphingomonadales</taxon>
        <taxon>Rhizorhabdaceae</taxon>
        <taxon>Alterirhizorhabdus</taxon>
    </lineage>
</organism>
<comment type="caution">
    <text evidence="1">The sequence shown here is derived from an EMBL/GenBank/DDBJ whole genome shotgun (WGS) entry which is preliminary data.</text>
</comment>
<sequence length="106" mass="11270">MSNPTIIDIPHKLGRDEARRRMKARIGELPAHIPGGVAEVKAQWPGEDRMALEVKALGQAVSATADVADDHIRVSLILPPMLAMFGGKIAEVVARKGGTLLLGQDG</sequence>
<gene>
    <name evidence="1" type="ORF">FOY91_03035</name>
</gene>
<dbReference type="Pfam" id="PF09650">
    <property type="entry name" value="PHA_gran_rgn"/>
    <property type="match status" value="1"/>
</dbReference>
<name>A0A558RBV3_9SPHN</name>
<evidence type="ECO:0008006" key="3">
    <source>
        <dbReference type="Google" id="ProtNLM"/>
    </source>
</evidence>
<evidence type="ECO:0000313" key="2">
    <source>
        <dbReference type="Proteomes" id="UP000318681"/>
    </source>
</evidence>
<keyword evidence="2" id="KW-1185">Reference proteome</keyword>
<dbReference type="AlphaFoldDB" id="A0A558RBV3"/>
<reference evidence="1 2" key="1">
    <citation type="submission" date="2019-07" db="EMBL/GenBank/DDBJ databases">
        <title>Sphingomonas solaris sp. nov., isolated from a solar panel from Boston, Massachusetts.</title>
        <authorList>
            <person name="Tanner K."/>
            <person name="Pascual J."/>
            <person name="Mancuso C."/>
            <person name="Pereto J."/>
            <person name="Khalil A."/>
            <person name="Vilanova C."/>
        </authorList>
    </citation>
    <scope>NUCLEOTIDE SEQUENCE [LARGE SCALE GENOMIC DNA]</scope>
    <source>
        <strain evidence="1 2">R4DWN</strain>
    </source>
</reference>